<accession>A0ABZ1NDH2</accession>
<feature type="region of interest" description="Disordered" evidence="1">
    <location>
        <begin position="91"/>
        <end position="110"/>
    </location>
</feature>
<gene>
    <name evidence="2" type="ORF">OG308_09525</name>
</gene>
<evidence type="ECO:0000313" key="3">
    <source>
        <dbReference type="Proteomes" id="UP001621418"/>
    </source>
</evidence>
<evidence type="ECO:0000256" key="1">
    <source>
        <dbReference type="SAM" id="MobiDB-lite"/>
    </source>
</evidence>
<protein>
    <submittedName>
        <fullName evidence="2">Uncharacterized protein</fullName>
    </submittedName>
</protein>
<proteinExistence type="predicted"/>
<sequence>MPDSNEPAVRYFALFEDEWHDREGWRARRITGLVRRTATRPVPTDEAFGRDFTWGPTEYLQRYTPGRDEPHVEISAESAERFIKSWRASRASEFERARPESNPPVDDAQT</sequence>
<reference evidence="2 3" key="1">
    <citation type="submission" date="2022-10" db="EMBL/GenBank/DDBJ databases">
        <title>The complete genomes of actinobacterial strains from the NBC collection.</title>
        <authorList>
            <person name="Joergensen T.S."/>
            <person name="Alvarez Arevalo M."/>
            <person name="Sterndorff E.B."/>
            <person name="Faurdal D."/>
            <person name="Vuksanovic O."/>
            <person name="Mourched A.-S."/>
            <person name="Charusanti P."/>
            <person name="Shaw S."/>
            <person name="Blin K."/>
            <person name="Weber T."/>
        </authorList>
    </citation>
    <scope>NUCLEOTIDE SEQUENCE [LARGE SCALE GENOMIC DNA]</scope>
    <source>
        <strain evidence="2 3">NBC_01413</strain>
    </source>
</reference>
<dbReference type="EMBL" id="CP109527">
    <property type="protein sequence ID" value="WTY38052.1"/>
    <property type="molecule type" value="Genomic_DNA"/>
</dbReference>
<dbReference type="GeneID" id="91381220"/>
<keyword evidence="3" id="KW-1185">Reference proteome</keyword>
<dbReference type="RefSeq" id="WP_328659639.1">
    <property type="nucleotide sequence ID" value="NZ_CP108014.1"/>
</dbReference>
<name>A0ABZ1NDH2_9NOCA</name>
<organism evidence="2 3">
    <name type="scientific">Nocardia salmonicida</name>
    <dbReference type="NCBI Taxonomy" id="53431"/>
    <lineage>
        <taxon>Bacteria</taxon>
        <taxon>Bacillati</taxon>
        <taxon>Actinomycetota</taxon>
        <taxon>Actinomycetes</taxon>
        <taxon>Mycobacteriales</taxon>
        <taxon>Nocardiaceae</taxon>
        <taxon>Nocardia</taxon>
    </lineage>
</organism>
<evidence type="ECO:0000313" key="2">
    <source>
        <dbReference type="EMBL" id="WTY38052.1"/>
    </source>
</evidence>
<dbReference type="Proteomes" id="UP001621418">
    <property type="component" value="Chromosome"/>
</dbReference>